<organism evidence="12 13">
    <name type="scientific">Agrilus planipennis</name>
    <name type="common">Emerald ash borer</name>
    <name type="synonym">Agrilus marcopoli</name>
    <dbReference type="NCBI Taxonomy" id="224129"/>
    <lineage>
        <taxon>Eukaryota</taxon>
        <taxon>Metazoa</taxon>
        <taxon>Ecdysozoa</taxon>
        <taxon>Arthropoda</taxon>
        <taxon>Hexapoda</taxon>
        <taxon>Insecta</taxon>
        <taxon>Pterygota</taxon>
        <taxon>Neoptera</taxon>
        <taxon>Endopterygota</taxon>
        <taxon>Coleoptera</taxon>
        <taxon>Polyphaga</taxon>
        <taxon>Elateriformia</taxon>
        <taxon>Buprestoidea</taxon>
        <taxon>Buprestidae</taxon>
        <taxon>Agrilinae</taxon>
        <taxon>Agrilus</taxon>
    </lineage>
</organism>
<keyword evidence="8 13" id="KW-0675">Receptor</keyword>
<evidence type="ECO:0000313" key="12">
    <source>
        <dbReference type="Proteomes" id="UP000192223"/>
    </source>
</evidence>
<name>A0A7F5RFQ0_AGRPL</name>
<dbReference type="CDD" id="cd00637">
    <property type="entry name" value="7tm_classA_rhodopsin-like"/>
    <property type="match status" value="1"/>
</dbReference>
<keyword evidence="4 10" id="KW-0812">Transmembrane</keyword>
<feature type="transmembrane region" description="Helical" evidence="10">
    <location>
        <begin position="197"/>
        <end position="219"/>
    </location>
</feature>
<keyword evidence="12" id="KW-1185">Reference proteome</keyword>
<feature type="transmembrane region" description="Helical" evidence="10">
    <location>
        <begin position="75"/>
        <end position="96"/>
    </location>
</feature>
<dbReference type="GeneID" id="108740992"/>
<feature type="transmembrane region" description="Helical" evidence="10">
    <location>
        <begin position="155"/>
        <end position="177"/>
    </location>
</feature>
<dbReference type="Gene3D" id="1.20.1070.10">
    <property type="entry name" value="Rhodopsin 7-helix transmembrane proteins"/>
    <property type="match status" value="1"/>
</dbReference>
<evidence type="ECO:0000256" key="8">
    <source>
        <dbReference type="ARBA" id="ARBA00023170"/>
    </source>
</evidence>
<evidence type="ECO:0000256" key="3">
    <source>
        <dbReference type="ARBA" id="ARBA00022475"/>
    </source>
</evidence>
<dbReference type="GO" id="GO:0005886">
    <property type="term" value="C:plasma membrane"/>
    <property type="evidence" value="ECO:0007669"/>
    <property type="project" value="UniProtKB-SubCell"/>
</dbReference>
<accession>A0A7F5RFQ0</accession>
<dbReference type="SUPFAM" id="SSF81321">
    <property type="entry name" value="Family A G protein-coupled receptor-like"/>
    <property type="match status" value="1"/>
</dbReference>
<feature type="transmembrane region" description="Helical" evidence="10">
    <location>
        <begin position="268"/>
        <end position="285"/>
    </location>
</feature>
<dbReference type="Pfam" id="PF00001">
    <property type="entry name" value="7tm_1"/>
    <property type="match status" value="1"/>
</dbReference>
<dbReference type="PANTHER" id="PTHR24230">
    <property type="entry name" value="G-PROTEIN COUPLED RECEPTOR"/>
    <property type="match status" value="1"/>
</dbReference>
<gene>
    <name evidence="13" type="primary">LOC108740992</name>
</gene>
<feature type="transmembrane region" description="Helical" evidence="10">
    <location>
        <begin position="116"/>
        <end position="134"/>
    </location>
</feature>
<evidence type="ECO:0000256" key="6">
    <source>
        <dbReference type="ARBA" id="ARBA00023040"/>
    </source>
</evidence>
<dbReference type="FunCoup" id="A0A7F5RFQ0">
    <property type="interactions" value="27"/>
</dbReference>
<dbReference type="InterPro" id="IPR000276">
    <property type="entry name" value="GPCR_Rhodpsn"/>
</dbReference>
<feature type="transmembrane region" description="Helical" evidence="10">
    <location>
        <begin position="305"/>
        <end position="323"/>
    </location>
</feature>
<dbReference type="FunFam" id="1.20.1070.10:FF:000354">
    <property type="entry name" value="5-hydroxytryptamine receptor 1A"/>
    <property type="match status" value="1"/>
</dbReference>
<dbReference type="AlphaFoldDB" id="A0A7F5RFQ0"/>
<sequence>MNSKVTILTAPSLQNSSCTHPRYSTSLFAGVTAGDVLQATIVLLLTLIVLVANILLILVINSRRYSKYIHSQPRYLLTSLASNDLAIGLLVIPFAIVPSLRKCWPYGELVCQIQALLRGALSQQSAVILICMAVDRYLYMLHPHRYQKHSSKKGCVAIISLTWIMSMTLFSILVLPRGGYYFNSTGMVACEPFYSRASIRILTACGFYFPTTMILMYCYGSAFHVNKLGLKTNVSLPTHPPETATVSENCTSSIHTMEKGLSATTSRTMAAISLGFIVLVTPWTIQEVVVACTGTRAPPTLDFLVTWLSMSHTFWNPFLYWLLNNQFRRICRELFFTRIFCRTMSKKKSIQHSCCNNSPVIIRHKEGCDFQGLSEKYWGEILDRTLSSNSLQNLHRSFSHPHVNCYTPTAHDLCILDLGVPAL</sequence>
<evidence type="ECO:0000259" key="11">
    <source>
        <dbReference type="PROSITE" id="PS50262"/>
    </source>
</evidence>
<comment type="subcellular location">
    <subcellularLocation>
        <location evidence="1">Cell membrane</location>
        <topology evidence="1">Multi-pass membrane protein</topology>
    </subcellularLocation>
</comment>
<dbReference type="PRINTS" id="PR00237">
    <property type="entry name" value="GPCRRHODOPSN"/>
</dbReference>
<dbReference type="PROSITE" id="PS50262">
    <property type="entry name" value="G_PROTEIN_RECEP_F1_2"/>
    <property type="match status" value="1"/>
</dbReference>
<evidence type="ECO:0000256" key="10">
    <source>
        <dbReference type="SAM" id="Phobius"/>
    </source>
</evidence>
<evidence type="ECO:0000256" key="1">
    <source>
        <dbReference type="ARBA" id="ARBA00004651"/>
    </source>
</evidence>
<evidence type="ECO:0000256" key="2">
    <source>
        <dbReference type="ARBA" id="ARBA00010663"/>
    </source>
</evidence>
<dbReference type="InParanoid" id="A0A7F5RFQ0"/>
<evidence type="ECO:0000313" key="13">
    <source>
        <dbReference type="RefSeq" id="XP_025834809.1"/>
    </source>
</evidence>
<evidence type="ECO:0000256" key="7">
    <source>
        <dbReference type="ARBA" id="ARBA00023136"/>
    </source>
</evidence>
<dbReference type="KEGG" id="apln:108740992"/>
<keyword evidence="5 10" id="KW-1133">Transmembrane helix</keyword>
<dbReference type="OrthoDB" id="9615015at2759"/>
<keyword evidence="3" id="KW-1003">Cell membrane</keyword>
<dbReference type="GO" id="GO:0035237">
    <property type="term" value="F:corazonin receptor activity"/>
    <property type="evidence" value="ECO:0007669"/>
    <property type="project" value="TreeGrafter"/>
</dbReference>
<keyword evidence="9" id="KW-0807">Transducer</keyword>
<keyword evidence="7 10" id="KW-0472">Membrane</keyword>
<comment type="similarity">
    <text evidence="2">Belongs to the G-protein coupled receptor 1 family.</text>
</comment>
<evidence type="ECO:0000256" key="4">
    <source>
        <dbReference type="ARBA" id="ARBA00022692"/>
    </source>
</evidence>
<dbReference type="RefSeq" id="XP_025834809.1">
    <property type="nucleotide sequence ID" value="XM_025979024.1"/>
</dbReference>
<proteinExistence type="inferred from homology"/>
<dbReference type="PANTHER" id="PTHR24230:SF141">
    <property type="entry name" value="G-PROTEIN COUPLED RECEPTORS FAMILY 1 PROFILE DOMAIN-CONTAINING PROTEIN"/>
    <property type="match status" value="1"/>
</dbReference>
<evidence type="ECO:0000256" key="9">
    <source>
        <dbReference type="ARBA" id="ARBA00023224"/>
    </source>
</evidence>
<dbReference type="Proteomes" id="UP000192223">
    <property type="component" value="Unplaced"/>
</dbReference>
<feature type="domain" description="G-protein coupled receptors family 1 profile" evidence="11">
    <location>
        <begin position="52"/>
        <end position="320"/>
    </location>
</feature>
<protein>
    <submittedName>
        <fullName evidence="13">Trace amine-associated receptor 1</fullName>
    </submittedName>
</protein>
<feature type="transmembrane region" description="Helical" evidence="10">
    <location>
        <begin position="42"/>
        <end position="63"/>
    </location>
</feature>
<dbReference type="InterPro" id="IPR017452">
    <property type="entry name" value="GPCR_Rhodpsn_7TM"/>
</dbReference>
<reference evidence="13" key="1">
    <citation type="submission" date="2025-08" db="UniProtKB">
        <authorList>
            <consortium name="RefSeq"/>
        </authorList>
    </citation>
    <scope>IDENTIFICATION</scope>
    <source>
        <tissue evidence="13">Entire body</tissue>
    </source>
</reference>
<evidence type="ECO:0000256" key="5">
    <source>
        <dbReference type="ARBA" id="ARBA00022989"/>
    </source>
</evidence>
<keyword evidence="6" id="KW-0297">G-protein coupled receptor</keyword>